<evidence type="ECO:0000313" key="2">
    <source>
        <dbReference type="EMBL" id="SMO92718.1"/>
    </source>
</evidence>
<name>A0A521F975_9FLAO</name>
<reference evidence="2 3" key="1">
    <citation type="submission" date="2017-05" db="EMBL/GenBank/DDBJ databases">
        <authorList>
            <person name="Varghese N."/>
            <person name="Submissions S."/>
        </authorList>
    </citation>
    <scope>NUCLEOTIDE SEQUENCE [LARGE SCALE GENOMIC DNA]</scope>
    <source>
        <strain evidence="2 3">DSM 29371</strain>
    </source>
</reference>
<gene>
    <name evidence="2" type="ORF">SAMN06265171_112134</name>
</gene>
<keyword evidence="3" id="KW-1185">Reference proteome</keyword>
<dbReference type="AlphaFoldDB" id="A0A521F975"/>
<organism evidence="2 3">
    <name type="scientific">Chryseobacterium rhizoplanae</name>
    <dbReference type="NCBI Taxonomy" id="1609531"/>
    <lineage>
        <taxon>Bacteria</taxon>
        <taxon>Pseudomonadati</taxon>
        <taxon>Bacteroidota</taxon>
        <taxon>Flavobacteriia</taxon>
        <taxon>Flavobacteriales</taxon>
        <taxon>Weeksellaceae</taxon>
        <taxon>Chryseobacterium group</taxon>
        <taxon>Chryseobacterium</taxon>
    </lineage>
</organism>
<dbReference type="EMBL" id="FXTC01000012">
    <property type="protein sequence ID" value="SMO92718.1"/>
    <property type="molecule type" value="Genomic_DNA"/>
</dbReference>
<dbReference type="RefSeq" id="WP_228451620.1">
    <property type="nucleotide sequence ID" value="NZ_FXTC01000012.1"/>
</dbReference>
<evidence type="ECO:0000259" key="1">
    <source>
        <dbReference type="Pfam" id="PF20041"/>
    </source>
</evidence>
<protein>
    <recommendedName>
        <fullName evidence="1">DUF6443 domain-containing protein</fullName>
    </recommendedName>
</protein>
<dbReference type="Gene3D" id="2.180.10.10">
    <property type="entry name" value="RHS repeat-associated core"/>
    <property type="match status" value="1"/>
</dbReference>
<dbReference type="InterPro" id="IPR045619">
    <property type="entry name" value="DUF6443"/>
</dbReference>
<dbReference type="Pfam" id="PF20041">
    <property type="entry name" value="DUF6443"/>
    <property type="match status" value="1"/>
</dbReference>
<accession>A0A521F975</accession>
<feature type="domain" description="DUF6443" evidence="1">
    <location>
        <begin position="33"/>
        <end position="146"/>
    </location>
</feature>
<feature type="non-terminal residue" evidence="2">
    <location>
        <position position="359"/>
    </location>
</feature>
<dbReference type="Proteomes" id="UP000316916">
    <property type="component" value="Unassembled WGS sequence"/>
</dbReference>
<evidence type="ECO:0000313" key="3">
    <source>
        <dbReference type="Proteomes" id="UP000316916"/>
    </source>
</evidence>
<sequence length="359" mass="39633">MKKLIIPIGILIMGTAKSQLTSTENYVYSKTYLSDPTLANVKTSETVQYFDGLGRPKQIVNVKASPLGKDVVIPIKYDQFGRQVQEYLPVPQAGTLNGAITPDPLSNVSSTPYGSEKIYSEKILENSPLDRIQQQIQVGTAWSTKPVQFGYDANADGEVKKYTATFNYTTFTSQLTLSGSYGVGQLYKNTVTDEDGNSTIEFKNGQGQVVLVRKIISATESANTYYVYNDYNQLAFVIPPKASVEADPNAVLNDLCYQYKYDGRNRLVEKKLPGKGWEYMVYDKQDRLIMTQDAVMGALKQWLFTKYDQFGRPAYTGLYTSTQVYGTAGRAAEQVSADAKGSNNVTRSSTVGFTNSGVG</sequence>
<proteinExistence type="predicted"/>